<comment type="similarity">
    <text evidence="1">Belongs to the 3-oxoacid CoA-transferase subunit B family.</text>
</comment>
<reference evidence="3" key="2">
    <citation type="submission" date="2020-10" db="EMBL/GenBank/DDBJ databases">
        <title>Comparative genomics of the Acetobacterium genus.</title>
        <authorList>
            <person name="Marshall C."/>
            <person name="May H."/>
            <person name="Norman S."/>
        </authorList>
    </citation>
    <scope>NUCLEOTIDE SEQUENCE</scope>
    <source>
        <strain evidence="3">DER-2019</strain>
    </source>
</reference>
<keyword evidence="4" id="KW-1185">Reference proteome</keyword>
<gene>
    <name evidence="3" type="ORF">GH810_01915</name>
</gene>
<dbReference type="InterPro" id="IPR012791">
    <property type="entry name" value="3-oxoacid_CoA-transf_B"/>
</dbReference>
<protein>
    <submittedName>
        <fullName evidence="3">3-oxoacid CoA-transferase subunit B</fullName>
    </submittedName>
</protein>
<evidence type="ECO:0000256" key="1">
    <source>
        <dbReference type="ARBA" id="ARBA00007047"/>
    </source>
</evidence>
<dbReference type="Gene3D" id="3.40.1080.10">
    <property type="entry name" value="Glutaconate Coenzyme A-transferase"/>
    <property type="match status" value="1"/>
</dbReference>
<dbReference type="GO" id="GO:0008410">
    <property type="term" value="F:CoA-transferase activity"/>
    <property type="evidence" value="ECO:0007669"/>
    <property type="project" value="InterPro"/>
</dbReference>
<proteinExistence type="inferred from homology"/>
<dbReference type="InterPro" id="IPR004165">
    <property type="entry name" value="CoA_trans_fam_I"/>
</dbReference>
<evidence type="ECO:0000313" key="3">
    <source>
        <dbReference type="EMBL" id="MBC3887071.1"/>
    </source>
</evidence>
<dbReference type="PANTHER" id="PTHR13707">
    <property type="entry name" value="KETOACID-COENZYME A TRANSFERASE"/>
    <property type="match status" value="1"/>
</dbReference>
<comment type="caution">
    <text evidence="3">The sequence shown here is derived from an EMBL/GenBank/DDBJ whole genome shotgun (WGS) entry which is preliminary data.</text>
</comment>
<dbReference type="InterPro" id="IPR037171">
    <property type="entry name" value="NagB/RpiA_transferase-like"/>
</dbReference>
<dbReference type="RefSeq" id="WP_148565680.1">
    <property type="nucleotide sequence ID" value="NZ_RXYA01000001.1"/>
</dbReference>
<evidence type="ECO:0000256" key="2">
    <source>
        <dbReference type="ARBA" id="ARBA00022679"/>
    </source>
</evidence>
<dbReference type="Pfam" id="PF01144">
    <property type="entry name" value="CoA_trans"/>
    <property type="match status" value="1"/>
</dbReference>
<dbReference type="OrthoDB" id="9778604at2"/>
<organism evidence="3 4">
    <name type="scientific">Acetobacterium paludosum</name>
    <dbReference type="NCBI Taxonomy" id="52693"/>
    <lineage>
        <taxon>Bacteria</taxon>
        <taxon>Bacillati</taxon>
        <taxon>Bacillota</taxon>
        <taxon>Clostridia</taxon>
        <taxon>Eubacteriales</taxon>
        <taxon>Eubacteriaceae</taxon>
        <taxon>Acetobacterium</taxon>
    </lineage>
</organism>
<dbReference type="EMBL" id="WJBD01000001">
    <property type="protein sequence ID" value="MBC3887071.1"/>
    <property type="molecule type" value="Genomic_DNA"/>
</dbReference>
<name>A0A923HRJ0_9FIRM</name>
<evidence type="ECO:0000313" key="4">
    <source>
        <dbReference type="Proteomes" id="UP000616595"/>
    </source>
</evidence>
<dbReference type="SUPFAM" id="SSF100950">
    <property type="entry name" value="NagB/RpiA/CoA transferase-like"/>
    <property type="match status" value="1"/>
</dbReference>
<dbReference type="AlphaFoldDB" id="A0A923HRJ0"/>
<keyword evidence="2" id="KW-0808">Transferase</keyword>
<dbReference type="SMART" id="SM00882">
    <property type="entry name" value="CoA_trans"/>
    <property type="match status" value="1"/>
</dbReference>
<reference evidence="3" key="1">
    <citation type="submission" date="2019-10" db="EMBL/GenBank/DDBJ databases">
        <authorList>
            <person name="Ross D.E."/>
            <person name="Gulliver D."/>
        </authorList>
    </citation>
    <scope>NUCLEOTIDE SEQUENCE</scope>
    <source>
        <strain evidence="3">DER-2019</strain>
    </source>
</reference>
<sequence>MPKNYIAKRIAKEFKDGMYVNLGIGIPTESANYIPEGTHVYLQTENGGLMFGPKPQRGESNPDIANAGAEPITMLPGGAVFDVATSFAMIRGGHIDMTVVGALEVDQEGSIASWKIPGKLLTGMGGAMDLLYGCKEVIVAMTHTDKYGKAKIRKKCTLPLTAAGVADLIITDKAVFRVNKDGLYLEELAPGVTASEVKQLTEAEIVNIKEWE</sequence>
<dbReference type="Proteomes" id="UP000616595">
    <property type="component" value="Unassembled WGS sequence"/>
</dbReference>
<dbReference type="PANTHER" id="PTHR13707:SF60">
    <property type="entry name" value="ACETATE COA-TRANSFERASE SUBUNIT ALPHA"/>
    <property type="match status" value="1"/>
</dbReference>
<accession>A0A923HRJ0</accession>
<dbReference type="NCBIfam" id="TIGR02428">
    <property type="entry name" value="pcaJ_scoB_fam"/>
    <property type="match status" value="1"/>
</dbReference>